<gene>
    <name evidence="9" type="ORF">ACFQZJ_04575</name>
</gene>
<dbReference type="InterPro" id="IPR012910">
    <property type="entry name" value="Plug_dom"/>
</dbReference>
<comment type="subcellular location">
    <subcellularLocation>
        <location evidence="1">Cell outer membrane</location>
        <topology evidence="1">Multi-pass membrane protein</topology>
    </subcellularLocation>
</comment>
<keyword evidence="7" id="KW-0998">Cell outer membrane</keyword>
<accession>A0ABW3B2B1</accession>
<dbReference type="EMBL" id="JBHTHY010000003">
    <property type="protein sequence ID" value="MFD0796724.1"/>
    <property type="molecule type" value="Genomic_DNA"/>
</dbReference>
<dbReference type="SUPFAM" id="SSF49464">
    <property type="entry name" value="Carboxypeptidase regulatory domain-like"/>
    <property type="match status" value="1"/>
</dbReference>
<feature type="domain" description="TonB-dependent receptor plug" evidence="8">
    <location>
        <begin position="224"/>
        <end position="301"/>
    </location>
</feature>
<dbReference type="InterPro" id="IPR037066">
    <property type="entry name" value="Plug_dom_sf"/>
</dbReference>
<dbReference type="Pfam" id="PF13715">
    <property type="entry name" value="CarbopepD_reg_2"/>
    <property type="match status" value="1"/>
</dbReference>
<keyword evidence="6" id="KW-0472">Membrane</keyword>
<organism evidence="9 10">
    <name type="scientific">Maribacter chungangensis</name>
    <dbReference type="NCBI Taxonomy" id="1069117"/>
    <lineage>
        <taxon>Bacteria</taxon>
        <taxon>Pseudomonadati</taxon>
        <taxon>Bacteroidota</taxon>
        <taxon>Flavobacteriia</taxon>
        <taxon>Flavobacteriales</taxon>
        <taxon>Flavobacteriaceae</taxon>
        <taxon>Maribacter</taxon>
    </lineage>
</organism>
<keyword evidence="2" id="KW-0813">Transport</keyword>
<evidence type="ECO:0000256" key="4">
    <source>
        <dbReference type="ARBA" id="ARBA00022692"/>
    </source>
</evidence>
<keyword evidence="5" id="KW-0732">Signal</keyword>
<dbReference type="InterPro" id="IPR036942">
    <property type="entry name" value="Beta-barrel_TonB_sf"/>
</dbReference>
<dbReference type="PANTHER" id="PTHR30069">
    <property type="entry name" value="TONB-DEPENDENT OUTER MEMBRANE RECEPTOR"/>
    <property type="match status" value="1"/>
</dbReference>
<evidence type="ECO:0000313" key="9">
    <source>
        <dbReference type="EMBL" id="MFD0796724.1"/>
    </source>
</evidence>
<evidence type="ECO:0000256" key="7">
    <source>
        <dbReference type="ARBA" id="ARBA00023237"/>
    </source>
</evidence>
<keyword evidence="4" id="KW-0812">Transmembrane</keyword>
<dbReference type="Pfam" id="PF07715">
    <property type="entry name" value="Plug"/>
    <property type="match status" value="1"/>
</dbReference>
<keyword evidence="10" id="KW-1185">Reference proteome</keyword>
<protein>
    <submittedName>
        <fullName evidence="9">Carboxypeptidase-like regulatory domain-containing protein</fullName>
    </submittedName>
</protein>
<evidence type="ECO:0000259" key="8">
    <source>
        <dbReference type="Pfam" id="PF07715"/>
    </source>
</evidence>
<dbReference type="Gene3D" id="2.40.170.20">
    <property type="entry name" value="TonB-dependent receptor, beta-barrel domain"/>
    <property type="match status" value="1"/>
</dbReference>
<evidence type="ECO:0000256" key="5">
    <source>
        <dbReference type="ARBA" id="ARBA00022729"/>
    </source>
</evidence>
<reference evidence="10" key="1">
    <citation type="journal article" date="2019" name="Int. J. Syst. Evol. Microbiol.">
        <title>The Global Catalogue of Microorganisms (GCM) 10K type strain sequencing project: providing services to taxonomists for standard genome sequencing and annotation.</title>
        <authorList>
            <consortium name="The Broad Institute Genomics Platform"/>
            <consortium name="The Broad Institute Genome Sequencing Center for Infectious Disease"/>
            <person name="Wu L."/>
            <person name="Ma J."/>
        </authorList>
    </citation>
    <scope>NUCLEOTIDE SEQUENCE [LARGE SCALE GENOMIC DNA]</scope>
    <source>
        <strain evidence="10">CCUG 61948</strain>
    </source>
</reference>
<dbReference type="Gene3D" id="2.60.40.1120">
    <property type="entry name" value="Carboxypeptidase-like, regulatory domain"/>
    <property type="match status" value="1"/>
</dbReference>
<dbReference type="Proteomes" id="UP001597012">
    <property type="component" value="Unassembled WGS sequence"/>
</dbReference>
<comment type="caution">
    <text evidence="9">The sequence shown here is derived from an EMBL/GenBank/DDBJ whole genome shotgun (WGS) entry which is preliminary data.</text>
</comment>
<evidence type="ECO:0000313" key="10">
    <source>
        <dbReference type="Proteomes" id="UP001597012"/>
    </source>
</evidence>
<sequence length="841" mass="94813">MRKTHLNKLSFFLLCISLLLPLGKGLGQEQPKKTMGIIQLIKELEESHRIKFSYLDTVLSGIELEKPNEVDLDAILAQIQQRTPLIIKKVSDRYYSISQKNRITICARVLDNFQKNTIPGATIQVLGSSKSIITDLEGNFSLSDIPRTATIQINHIGFKTRFVPAEKLIQQPCSVVAMVQSYQELEEVVVYKFLTEGLTKLTDGSIELNTGGFGILPGLSEPDILQTIQALPGIKSVDETVSDINIRGGTNDQNLILWDGIKMYQSGHFFGLISAFNPYLTDKVTVIKNGSSARYGDGVSGVLDMRTKNTITNNFFGGAGFNLISGDAYGQVALTDNLALQFSGRRSHTDFIDTPTYTTFSQKAFQDTDVQADSDFYFYDFTGKVLYDFNPYHRLRISLIHIKNNLDYEESDLDGSPTNLSYLDQTNLSFGGILESDWTTNFSTRLSVYHTKYQLNALSISNEARQRLVQNNLVIEKSAKLNTTLQLSEDLKWDNGYHLTETGIANRTELNEPEFLSNSKGVIYNQALYSELSYRSPNQKLAAKAGGRLNYIQNPDTFDEAILEPRLNVSYTLAPFFKTEILGEFKSQTTNQIIDLEQNFLGIEKRRWVLADGNRLPITRSKQGSWGVNYDQNSFYAGIEAFYKEVDGINVRTQGFQNQNQFNGEVGSYAIKGIELLLNKKTDTYSIWLSYTYNQNDYSFNTLVPSSFPNNLDVRHTATLAGNYTYKQLKLGLGFNYRSGRPFTLPDAINPVDNTVVPNQIVYQAPNTERLAEYFRADFSAIYDFSITDNIKASAGVSVLNFTNRRNNLNTFFRLNDADTLERVERLSLGVTPNASFRIRF</sequence>
<dbReference type="InterPro" id="IPR008969">
    <property type="entry name" value="CarboxyPept-like_regulatory"/>
</dbReference>
<evidence type="ECO:0000256" key="3">
    <source>
        <dbReference type="ARBA" id="ARBA00022452"/>
    </source>
</evidence>
<dbReference type="PANTHER" id="PTHR30069:SF29">
    <property type="entry name" value="HEMOGLOBIN AND HEMOGLOBIN-HAPTOGLOBIN-BINDING PROTEIN 1-RELATED"/>
    <property type="match status" value="1"/>
</dbReference>
<proteinExistence type="predicted"/>
<dbReference type="RefSeq" id="WP_379932630.1">
    <property type="nucleotide sequence ID" value="NZ_JBHTHY010000003.1"/>
</dbReference>
<keyword evidence="3" id="KW-1134">Transmembrane beta strand</keyword>
<evidence type="ECO:0000256" key="1">
    <source>
        <dbReference type="ARBA" id="ARBA00004571"/>
    </source>
</evidence>
<dbReference type="SUPFAM" id="SSF56935">
    <property type="entry name" value="Porins"/>
    <property type="match status" value="1"/>
</dbReference>
<dbReference type="Gene3D" id="2.170.130.10">
    <property type="entry name" value="TonB-dependent receptor, plug domain"/>
    <property type="match status" value="1"/>
</dbReference>
<name>A0ABW3B2B1_9FLAO</name>
<evidence type="ECO:0000256" key="2">
    <source>
        <dbReference type="ARBA" id="ARBA00022448"/>
    </source>
</evidence>
<dbReference type="InterPro" id="IPR039426">
    <property type="entry name" value="TonB-dep_rcpt-like"/>
</dbReference>
<evidence type="ECO:0000256" key="6">
    <source>
        <dbReference type="ARBA" id="ARBA00023136"/>
    </source>
</evidence>